<dbReference type="InterPro" id="IPR006497">
    <property type="entry name" value="Phage_lambda_VrpO_N"/>
</dbReference>
<feature type="domain" description="Bacteriophage lambda Replication protein O N-terminal" evidence="2">
    <location>
        <begin position="19"/>
        <end position="113"/>
    </location>
</feature>
<dbReference type="RefSeq" id="WP_284381304.1">
    <property type="nucleotide sequence ID" value="NZ_BSNM01000014.1"/>
</dbReference>
<evidence type="ECO:0000313" key="4">
    <source>
        <dbReference type="Proteomes" id="UP001161389"/>
    </source>
</evidence>
<evidence type="ECO:0000313" key="3">
    <source>
        <dbReference type="EMBL" id="GLQ31627.1"/>
    </source>
</evidence>
<dbReference type="Gene3D" id="1.10.10.10">
    <property type="entry name" value="Winged helix-like DNA-binding domain superfamily/Winged helix DNA-binding domain"/>
    <property type="match status" value="1"/>
</dbReference>
<dbReference type="Pfam" id="PF04492">
    <property type="entry name" value="Phage_rep_O"/>
    <property type="match status" value="1"/>
</dbReference>
<accession>A0AA37S952</accession>
<sequence length="334" mass="37859">MSNVYELSSAGGDQEAPKKMATLEDGYYQVAHQIGIALCKARLSDRESRLVQAVMFKTFSYHKKMDWICNEQLSELTAIDIGNIGKTKSQLVKRKILVSEGKKLGLNLITEDWQLEPIKNKRGGKKSLLTLVEKSGSTQKKVEANLNQKKSKPTFGKVEADFRKSRSRLDFESGSTPTKEETITKETITKEISVQNDDPPDEINSPVETKPKRTKKPDSFKKFFAQYPAHRKGGTDAQAWKAWNSEKLADQDAEDALAWLTTTQANNPDWGTLANHQFVFGITKFIRERIWLTPMPLQRQQPQSGANWVPDDEGNFYDVENPNPFIHSTCLEDF</sequence>
<dbReference type="InterPro" id="IPR036388">
    <property type="entry name" value="WH-like_DNA-bd_sf"/>
</dbReference>
<evidence type="ECO:0000256" key="1">
    <source>
        <dbReference type="SAM" id="MobiDB-lite"/>
    </source>
</evidence>
<keyword evidence="4" id="KW-1185">Reference proteome</keyword>
<evidence type="ECO:0000259" key="2">
    <source>
        <dbReference type="Pfam" id="PF04492"/>
    </source>
</evidence>
<reference evidence="3" key="1">
    <citation type="journal article" date="2014" name="Int. J. Syst. Evol. Microbiol.">
        <title>Complete genome sequence of Corynebacterium casei LMG S-19264T (=DSM 44701T), isolated from a smear-ripened cheese.</title>
        <authorList>
            <consortium name="US DOE Joint Genome Institute (JGI-PGF)"/>
            <person name="Walter F."/>
            <person name="Albersmeier A."/>
            <person name="Kalinowski J."/>
            <person name="Ruckert C."/>
        </authorList>
    </citation>
    <scope>NUCLEOTIDE SEQUENCE</scope>
    <source>
        <strain evidence="3">NBRC 110071</strain>
    </source>
</reference>
<dbReference type="EMBL" id="BSNM01000014">
    <property type="protein sequence ID" value="GLQ31627.1"/>
    <property type="molecule type" value="Genomic_DNA"/>
</dbReference>
<proteinExistence type="predicted"/>
<feature type="region of interest" description="Disordered" evidence="1">
    <location>
        <begin position="193"/>
        <end position="219"/>
    </location>
</feature>
<gene>
    <name evidence="3" type="ORF">GCM10007876_21060</name>
</gene>
<organism evidence="3 4">
    <name type="scientific">Litoribrevibacter albus</name>
    <dbReference type="NCBI Taxonomy" id="1473156"/>
    <lineage>
        <taxon>Bacteria</taxon>
        <taxon>Pseudomonadati</taxon>
        <taxon>Pseudomonadota</taxon>
        <taxon>Gammaproteobacteria</taxon>
        <taxon>Oceanospirillales</taxon>
        <taxon>Oceanospirillaceae</taxon>
        <taxon>Litoribrevibacter</taxon>
    </lineage>
</organism>
<protein>
    <recommendedName>
        <fullName evidence="2">Bacteriophage lambda Replication protein O N-terminal domain-containing protein</fullName>
    </recommendedName>
</protein>
<name>A0AA37S952_9GAMM</name>
<dbReference type="AlphaFoldDB" id="A0AA37S952"/>
<dbReference type="NCBIfam" id="TIGR01610">
    <property type="entry name" value="phage_O_Nterm"/>
    <property type="match status" value="1"/>
</dbReference>
<reference evidence="3" key="2">
    <citation type="submission" date="2023-01" db="EMBL/GenBank/DDBJ databases">
        <title>Draft genome sequence of Litoribrevibacter albus strain NBRC 110071.</title>
        <authorList>
            <person name="Sun Q."/>
            <person name="Mori K."/>
        </authorList>
    </citation>
    <scope>NUCLEOTIDE SEQUENCE</scope>
    <source>
        <strain evidence="3">NBRC 110071</strain>
    </source>
</reference>
<dbReference type="GO" id="GO:0006260">
    <property type="term" value="P:DNA replication"/>
    <property type="evidence" value="ECO:0007669"/>
    <property type="project" value="InterPro"/>
</dbReference>
<dbReference type="Proteomes" id="UP001161389">
    <property type="component" value="Unassembled WGS sequence"/>
</dbReference>
<comment type="caution">
    <text evidence="3">The sequence shown here is derived from an EMBL/GenBank/DDBJ whole genome shotgun (WGS) entry which is preliminary data.</text>
</comment>